<name>A0A897N6A9_9EURY</name>
<dbReference type="EMBL" id="CP064787">
    <property type="protein sequence ID" value="QSG06743.1"/>
    <property type="molecule type" value="Genomic_DNA"/>
</dbReference>
<evidence type="ECO:0000313" key="2">
    <source>
        <dbReference type="Proteomes" id="UP000663525"/>
    </source>
</evidence>
<accession>A0A897N6A9</accession>
<protein>
    <recommendedName>
        <fullName evidence="3">Rubrerythrin-like domain-containing protein</fullName>
    </recommendedName>
</protein>
<reference evidence="1" key="1">
    <citation type="submission" date="2020-11" db="EMBL/GenBank/DDBJ databases">
        <title>Carbohydrate-dependent, anaerobic sulfur respiration: A novel catabolism in halophilic archaea.</title>
        <authorList>
            <person name="Sorokin D.Y."/>
            <person name="Messina E."/>
            <person name="Smedile F."/>
            <person name="La Cono V."/>
            <person name="Hallsworth J.E."/>
            <person name="Yakimov M.M."/>
        </authorList>
    </citation>
    <scope>NUCLEOTIDE SEQUENCE</scope>
    <source>
        <strain evidence="1">HSR12-1</strain>
    </source>
</reference>
<evidence type="ECO:0008006" key="3">
    <source>
        <dbReference type="Google" id="ProtNLM"/>
    </source>
</evidence>
<evidence type="ECO:0000313" key="1">
    <source>
        <dbReference type="EMBL" id="QSG06743.1"/>
    </source>
</evidence>
<organism evidence="1 2">
    <name type="scientific">Halapricum desulfuricans</name>
    <dbReference type="NCBI Taxonomy" id="2841257"/>
    <lineage>
        <taxon>Archaea</taxon>
        <taxon>Methanobacteriati</taxon>
        <taxon>Methanobacteriota</taxon>
        <taxon>Stenosarchaea group</taxon>
        <taxon>Halobacteria</taxon>
        <taxon>Halobacteriales</taxon>
        <taxon>Haloarculaceae</taxon>
        <taxon>Halapricum</taxon>
    </lineage>
</organism>
<dbReference type="Proteomes" id="UP000663525">
    <property type="component" value="Chromosome"/>
</dbReference>
<proteinExistence type="predicted"/>
<gene>
    <name evidence="1" type="ORF">HSR121_2422</name>
</gene>
<dbReference type="AlphaFoldDB" id="A0A897N6A9"/>
<sequence length="42" mass="4476">MTHDTPGDTGDDLRWCERCQLAVEPVEGDSGPECPACGAKLD</sequence>